<organism evidence="1">
    <name type="scientific">bioreactor metagenome</name>
    <dbReference type="NCBI Taxonomy" id="1076179"/>
    <lineage>
        <taxon>unclassified sequences</taxon>
        <taxon>metagenomes</taxon>
        <taxon>ecological metagenomes</taxon>
    </lineage>
</organism>
<dbReference type="AlphaFoldDB" id="A0A645B0L2"/>
<gene>
    <name evidence="1" type="ORF">SDC9_103502</name>
</gene>
<sequence length="146" mass="17278">MTKYEYLQKIAADRDYNYNCYEVDCERFATNLIKGFMNYLGCHANVLRLAPYRDYDKNTSYSFTEAIEIGEDNLKRFGLLLILGIDKIHHIKFKIGKVNGKYYLGVGEENKEFYIEDQEASNLSTVYDYIYQRFEDYYKADINANI</sequence>
<accession>A0A645B0L2</accession>
<evidence type="ECO:0000313" key="1">
    <source>
        <dbReference type="EMBL" id="MPM56693.1"/>
    </source>
</evidence>
<protein>
    <submittedName>
        <fullName evidence="1">Uncharacterized protein</fullName>
    </submittedName>
</protein>
<dbReference type="EMBL" id="VSSQ01015884">
    <property type="protein sequence ID" value="MPM56693.1"/>
    <property type="molecule type" value="Genomic_DNA"/>
</dbReference>
<comment type="caution">
    <text evidence="1">The sequence shown here is derived from an EMBL/GenBank/DDBJ whole genome shotgun (WGS) entry which is preliminary data.</text>
</comment>
<reference evidence="1" key="1">
    <citation type="submission" date="2019-08" db="EMBL/GenBank/DDBJ databases">
        <authorList>
            <person name="Kucharzyk K."/>
            <person name="Murdoch R.W."/>
            <person name="Higgins S."/>
            <person name="Loffler F."/>
        </authorList>
    </citation>
    <scope>NUCLEOTIDE SEQUENCE</scope>
</reference>
<proteinExistence type="predicted"/>
<name>A0A645B0L2_9ZZZZ</name>